<feature type="domain" description="Glycosyltransferase subfamily 4-like N-terminal" evidence="3">
    <location>
        <begin position="57"/>
        <end position="173"/>
    </location>
</feature>
<protein>
    <submittedName>
        <fullName evidence="4 5">Glycosyltransferase</fullName>
    </submittedName>
</protein>
<sequence length="368" mass="43578">MKKRVFVDAHVFDGEFQGTWTYIKEIYSILIIKRPDIIFYLAANDIENLQKIFGKAPNVKYIKYKFKSSTLRLGFELPFILLYNKIDLAHFQYITPFIKVCKFMITTHDVLFYDFRSEFSKFYILQKSFFYKISAKLSNYILTVSNYSKNRIEHYFPFTSGKIIITPNAVNQDVFYLSDKEISRDFIKSKYGISKYILYVSRIEPRKKHDLLLKSFIDLKLFKENYSLVFIGKESIKNEILDNILVDNPNLKNYFYFESIEQKDLREFINGAELFVYPSLAEGFGIPPLEAAIMKTPVLCSSKTAMSDFYFFNENLFDPDKINEFQDKLINRLKNNNIDDLNDIYKQIKTFYSWDESAENINKILNTI</sequence>
<dbReference type="Pfam" id="PF00534">
    <property type="entry name" value="Glycos_transf_1"/>
    <property type="match status" value="1"/>
</dbReference>
<dbReference type="Pfam" id="PF13439">
    <property type="entry name" value="Glyco_transf_4"/>
    <property type="match status" value="1"/>
</dbReference>
<dbReference type="Proteomes" id="UP000468990">
    <property type="component" value="Unassembled WGS sequence"/>
</dbReference>
<dbReference type="GO" id="GO:0016757">
    <property type="term" value="F:glycosyltransferase activity"/>
    <property type="evidence" value="ECO:0007669"/>
    <property type="project" value="InterPro"/>
</dbReference>
<evidence type="ECO:0000256" key="1">
    <source>
        <dbReference type="ARBA" id="ARBA00022679"/>
    </source>
</evidence>
<gene>
    <name evidence="4" type="ORF">GJU42_09405</name>
    <name evidence="5" type="ORF">SAMN06265349_103580</name>
</gene>
<proteinExistence type="predicted"/>
<dbReference type="CDD" id="cd03809">
    <property type="entry name" value="GT4_MtfB-like"/>
    <property type="match status" value="1"/>
</dbReference>
<dbReference type="PANTHER" id="PTHR46401">
    <property type="entry name" value="GLYCOSYLTRANSFERASE WBBK-RELATED"/>
    <property type="match status" value="1"/>
</dbReference>
<evidence type="ECO:0000259" key="2">
    <source>
        <dbReference type="Pfam" id="PF00534"/>
    </source>
</evidence>
<dbReference type="OrthoDB" id="9801609at2"/>
<evidence type="ECO:0000313" key="7">
    <source>
        <dbReference type="Proteomes" id="UP000468990"/>
    </source>
</evidence>
<feature type="domain" description="Glycosyl transferase family 1" evidence="2">
    <location>
        <begin position="190"/>
        <end position="344"/>
    </location>
</feature>
<dbReference type="Proteomes" id="UP000317289">
    <property type="component" value="Unassembled WGS sequence"/>
</dbReference>
<dbReference type="Gene3D" id="3.40.50.2000">
    <property type="entry name" value="Glycogen Phosphorylase B"/>
    <property type="match status" value="2"/>
</dbReference>
<keyword evidence="1 5" id="KW-0808">Transferase</keyword>
<dbReference type="RefSeq" id="WP_142451213.1">
    <property type="nucleotide sequence ID" value="NZ_FXTA01000003.1"/>
</dbReference>
<keyword evidence="7" id="KW-1185">Reference proteome</keyword>
<evidence type="ECO:0000313" key="5">
    <source>
        <dbReference type="EMBL" id="SMO75069.1"/>
    </source>
</evidence>
<dbReference type="EMBL" id="WKKG01000004">
    <property type="protein sequence ID" value="MRX68172.1"/>
    <property type="molecule type" value="Genomic_DNA"/>
</dbReference>
<accession>A0A521DTL6</accession>
<dbReference type="InterPro" id="IPR001296">
    <property type="entry name" value="Glyco_trans_1"/>
</dbReference>
<dbReference type="PANTHER" id="PTHR46401:SF2">
    <property type="entry name" value="GLYCOSYLTRANSFERASE WBBK-RELATED"/>
    <property type="match status" value="1"/>
</dbReference>
<name>A0A521DTL6_9FLAO</name>
<dbReference type="SUPFAM" id="SSF53756">
    <property type="entry name" value="UDP-Glycosyltransferase/glycogen phosphorylase"/>
    <property type="match status" value="1"/>
</dbReference>
<evidence type="ECO:0000259" key="3">
    <source>
        <dbReference type="Pfam" id="PF13439"/>
    </source>
</evidence>
<reference evidence="4 7" key="2">
    <citation type="submission" date="2019-11" db="EMBL/GenBank/DDBJ databases">
        <title>Flavobacterium resistens genome.</title>
        <authorList>
            <person name="Wilson V.M."/>
            <person name="Newman J.D."/>
        </authorList>
    </citation>
    <scope>NUCLEOTIDE SEQUENCE [LARGE SCALE GENOMIC DNA]</scope>
    <source>
        <strain evidence="4 7">DSM 19382</strain>
    </source>
</reference>
<organism evidence="5 6">
    <name type="scientific">Flavobacterium resistens</name>
    <dbReference type="NCBI Taxonomy" id="443612"/>
    <lineage>
        <taxon>Bacteria</taxon>
        <taxon>Pseudomonadati</taxon>
        <taxon>Bacteroidota</taxon>
        <taxon>Flavobacteriia</taxon>
        <taxon>Flavobacteriales</taxon>
        <taxon>Flavobacteriaceae</taxon>
        <taxon>Flavobacterium</taxon>
    </lineage>
</organism>
<dbReference type="AlphaFoldDB" id="A0A521DTL6"/>
<dbReference type="EMBL" id="FXTA01000003">
    <property type="protein sequence ID" value="SMO75069.1"/>
    <property type="molecule type" value="Genomic_DNA"/>
</dbReference>
<reference evidence="5 6" key="1">
    <citation type="submission" date="2017-05" db="EMBL/GenBank/DDBJ databases">
        <authorList>
            <person name="Varghese N."/>
            <person name="Submissions S."/>
        </authorList>
    </citation>
    <scope>NUCLEOTIDE SEQUENCE [LARGE SCALE GENOMIC DNA]</scope>
    <source>
        <strain evidence="5 6">DSM 19382</strain>
    </source>
</reference>
<dbReference type="InterPro" id="IPR028098">
    <property type="entry name" value="Glyco_trans_4-like_N"/>
</dbReference>
<evidence type="ECO:0000313" key="4">
    <source>
        <dbReference type="EMBL" id="MRX68172.1"/>
    </source>
</evidence>
<evidence type="ECO:0000313" key="6">
    <source>
        <dbReference type="Proteomes" id="UP000317289"/>
    </source>
</evidence>